<sequence>MIKPQIDQNSTNTHHYVEPTAFPIGPKFTKYKNNPILVPDPEHEFEESYIYNAAAIVVDDKVFLLYRAQNRTKVSSVGIAWSDDGYNFVRYHKPVLYPTEPWEQNGGCEDPRVVRDPETKKFIMTYTAYDGATARLCVATSNDLFHWKKYPPIINPDSSWQDIAVTSTGHRIIRDAWLKSGAIFTERNKDGKYYMIWGDSAFHLAESCDLAHWNLTLTSYGNNTFTTGKYVWQNKLIEPGPAPIKLDIPGKNWWVLFYNSATTGGAEYAKDTYAISQMLVDYDNLGAGPLARMDSPILVPDAANEIEGQVNRVVFTEGLVQFKNKWFLYFGQGDSELGVATAPVD</sequence>
<accession>A0ACC2VUH7</accession>
<proteinExistence type="predicted"/>
<protein>
    <submittedName>
        <fullName evidence="1">Uncharacterized protein</fullName>
    </submittedName>
</protein>
<comment type="caution">
    <text evidence="1">The sequence shown here is derived from an EMBL/GenBank/DDBJ whole genome shotgun (WGS) entry which is preliminary data.</text>
</comment>
<organism evidence="1 2">
    <name type="scientific">Naganishia cerealis</name>
    <dbReference type="NCBI Taxonomy" id="610337"/>
    <lineage>
        <taxon>Eukaryota</taxon>
        <taxon>Fungi</taxon>
        <taxon>Dikarya</taxon>
        <taxon>Basidiomycota</taxon>
        <taxon>Agaricomycotina</taxon>
        <taxon>Tremellomycetes</taxon>
        <taxon>Filobasidiales</taxon>
        <taxon>Filobasidiaceae</taxon>
        <taxon>Naganishia</taxon>
    </lineage>
</organism>
<name>A0ACC2VUH7_9TREE</name>
<keyword evidence="2" id="KW-1185">Reference proteome</keyword>
<evidence type="ECO:0000313" key="2">
    <source>
        <dbReference type="Proteomes" id="UP001241377"/>
    </source>
</evidence>
<dbReference type="Proteomes" id="UP001241377">
    <property type="component" value="Unassembled WGS sequence"/>
</dbReference>
<gene>
    <name evidence="1" type="ORF">QFC19_004701</name>
</gene>
<dbReference type="EMBL" id="JASBWR010000050">
    <property type="protein sequence ID" value="KAJ9102783.1"/>
    <property type="molecule type" value="Genomic_DNA"/>
</dbReference>
<reference evidence="1" key="1">
    <citation type="submission" date="2023-04" db="EMBL/GenBank/DDBJ databases">
        <title>Draft Genome sequencing of Naganishia species isolated from polar environments using Oxford Nanopore Technology.</title>
        <authorList>
            <person name="Leo P."/>
            <person name="Venkateswaran K."/>
        </authorList>
    </citation>
    <scope>NUCLEOTIDE SEQUENCE</scope>
    <source>
        <strain evidence="1">MNA-CCFEE 5261</strain>
    </source>
</reference>
<evidence type="ECO:0000313" key="1">
    <source>
        <dbReference type="EMBL" id="KAJ9102783.1"/>
    </source>
</evidence>